<dbReference type="Gene3D" id="2.60.120.290">
    <property type="entry name" value="Spermadhesin, CUB domain"/>
    <property type="match status" value="1"/>
</dbReference>
<evidence type="ECO:0000313" key="2">
    <source>
        <dbReference type="Proteomes" id="UP001153954"/>
    </source>
</evidence>
<dbReference type="AlphaFoldDB" id="A0AAU9TU98"/>
<keyword evidence="2" id="KW-1185">Reference proteome</keyword>
<evidence type="ECO:0000313" key="1">
    <source>
        <dbReference type="EMBL" id="CAH2090751.1"/>
    </source>
</evidence>
<reference evidence="1" key="1">
    <citation type="submission" date="2022-03" db="EMBL/GenBank/DDBJ databases">
        <authorList>
            <person name="Tunstrom K."/>
        </authorList>
    </citation>
    <scope>NUCLEOTIDE SEQUENCE</scope>
</reference>
<proteinExistence type="predicted"/>
<dbReference type="InterPro" id="IPR035914">
    <property type="entry name" value="Sperma_CUB_dom_sf"/>
</dbReference>
<sequence length="128" mass="14795">MHKSYICSYDFLEIIESGLENTTEPDTGDWVTHEHGFSSENEIWEELETLLPESDAVSAGWSRETHATRARRLCGDWSGKLKLLRYQSRGHSMRLRFRSDHSRHYAGYRVKLTLTDRATFTITIIGSS</sequence>
<dbReference type="SUPFAM" id="SSF49854">
    <property type="entry name" value="Spermadhesin, CUB domain"/>
    <property type="match status" value="1"/>
</dbReference>
<gene>
    <name evidence="1" type="ORF">EEDITHA_LOCUS6677</name>
</gene>
<dbReference type="EMBL" id="CAKOGL010000010">
    <property type="protein sequence ID" value="CAH2090751.1"/>
    <property type="molecule type" value="Genomic_DNA"/>
</dbReference>
<comment type="caution">
    <text evidence="1">The sequence shown here is derived from an EMBL/GenBank/DDBJ whole genome shotgun (WGS) entry which is preliminary data.</text>
</comment>
<protein>
    <submittedName>
        <fullName evidence="1">Uncharacterized protein</fullName>
    </submittedName>
</protein>
<accession>A0AAU9TU98</accession>
<dbReference type="Proteomes" id="UP001153954">
    <property type="component" value="Unassembled WGS sequence"/>
</dbReference>
<name>A0AAU9TU98_EUPED</name>
<organism evidence="1 2">
    <name type="scientific">Euphydryas editha</name>
    <name type="common">Edith's checkerspot</name>
    <dbReference type="NCBI Taxonomy" id="104508"/>
    <lineage>
        <taxon>Eukaryota</taxon>
        <taxon>Metazoa</taxon>
        <taxon>Ecdysozoa</taxon>
        <taxon>Arthropoda</taxon>
        <taxon>Hexapoda</taxon>
        <taxon>Insecta</taxon>
        <taxon>Pterygota</taxon>
        <taxon>Neoptera</taxon>
        <taxon>Endopterygota</taxon>
        <taxon>Lepidoptera</taxon>
        <taxon>Glossata</taxon>
        <taxon>Ditrysia</taxon>
        <taxon>Papilionoidea</taxon>
        <taxon>Nymphalidae</taxon>
        <taxon>Nymphalinae</taxon>
        <taxon>Euphydryas</taxon>
    </lineage>
</organism>